<name>A0A840URL5_9FIRM</name>
<keyword evidence="2" id="KW-1185">Reference proteome</keyword>
<protein>
    <submittedName>
        <fullName evidence="1">Uncharacterized protein</fullName>
    </submittedName>
</protein>
<evidence type="ECO:0000313" key="2">
    <source>
        <dbReference type="Proteomes" id="UP000559117"/>
    </source>
</evidence>
<dbReference type="Proteomes" id="UP000559117">
    <property type="component" value="Unassembled WGS sequence"/>
</dbReference>
<dbReference type="AlphaFoldDB" id="A0A840URL5"/>
<proteinExistence type="predicted"/>
<dbReference type="EMBL" id="JACHFH010000007">
    <property type="protein sequence ID" value="MBB5335633.1"/>
    <property type="molecule type" value="Genomic_DNA"/>
</dbReference>
<accession>A0A840URL5</accession>
<gene>
    <name evidence="1" type="ORF">HNR32_000765</name>
</gene>
<dbReference type="RefSeq" id="WP_183859797.1">
    <property type="nucleotide sequence ID" value="NZ_JACHFH010000007.1"/>
</dbReference>
<evidence type="ECO:0000313" key="1">
    <source>
        <dbReference type="EMBL" id="MBB5335633.1"/>
    </source>
</evidence>
<sequence>MQKKAYDTILSDYVDAESAAKGSGFEPYRYKCACCWEEVHLCAADSRNQATHFRHRNGNNNVECENYLGNRNAIINSALFHRNVRDKIEFYFSNSTKLFSIGVKFDADEISTYEQDEASLQVKTSYTAKPLISIPIRSSRFYPNISELIPISKFSWEYYVSSSNDSKPHKCELFRKDKRGYLYPSFFKIQAQGDGGDFKAKLIRSDTLYTNTPYLIVFTHLYHPMSFQQDVKVGEVISFKTMDRDFAGVVVAFTRKTASVEHQLGLWKYKLETNETLTLVWPPSSLVNESMLICTDYAYLFSTFELQAHGNINVPSDNIERFENGISKVSINGRTKIYKKNAELVLEKCKETSYEYDVISVAQETAKNYVASDVSAFLFNRSGVSPMSKGMSVLLTHCSEVRHYSYGYLDSIVTVANDTVTLTGNRLLQDILMYYKRTEAFNWAGYESLELSHTAFQYIESCEKTGLINSVAKHFIEEGWI</sequence>
<organism evidence="1 2">
    <name type="scientific">Pectinatus brassicae</name>
    <dbReference type="NCBI Taxonomy" id="862415"/>
    <lineage>
        <taxon>Bacteria</taxon>
        <taxon>Bacillati</taxon>
        <taxon>Bacillota</taxon>
        <taxon>Negativicutes</taxon>
        <taxon>Selenomonadales</taxon>
        <taxon>Selenomonadaceae</taxon>
        <taxon>Pectinatus</taxon>
    </lineage>
</organism>
<comment type="caution">
    <text evidence="1">The sequence shown here is derived from an EMBL/GenBank/DDBJ whole genome shotgun (WGS) entry which is preliminary data.</text>
</comment>
<reference evidence="1 2" key="1">
    <citation type="submission" date="2020-08" db="EMBL/GenBank/DDBJ databases">
        <title>Genomic Encyclopedia of Type Strains, Phase IV (KMG-IV): sequencing the most valuable type-strain genomes for metagenomic binning, comparative biology and taxonomic classification.</title>
        <authorList>
            <person name="Goeker M."/>
        </authorList>
    </citation>
    <scope>NUCLEOTIDE SEQUENCE [LARGE SCALE GENOMIC DNA]</scope>
    <source>
        <strain evidence="1 2">DSM 24661</strain>
    </source>
</reference>